<dbReference type="CDD" id="cd00433">
    <property type="entry name" value="Peptidase_M17"/>
    <property type="match status" value="1"/>
</dbReference>
<dbReference type="SUPFAM" id="SSF53187">
    <property type="entry name" value="Zn-dependent exopeptidases"/>
    <property type="match status" value="1"/>
</dbReference>
<feature type="binding site" evidence="8">
    <location>
        <position position="343"/>
    </location>
    <ligand>
        <name>Mn(2+)</name>
        <dbReference type="ChEBI" id="CHEBI:29035"/>
        <label>1</label>
    </ligand>
</feature>
<comment type="caution">
    <text evidence="10">The sequence shown here is derived from an EMBL/GenBank/DDBJ whole genome shotgun (WGS) entry which is preliminary data.</text>
</comment>
<keyword evidence="7 8" id="KW-0464">Manganese</keyword>
<dbReference type="PANTHER" id="PTHR11963:SF23">
    <property type="entry name" value="CYTOSOL AMINOPEPTIDASE"/>
    <property type="match status" value="1"/>
</dbReference>
<dbReference type="PROSITE" id="PS00631">
    <property type="entry name" value="CYTOSOL_AP"/>
    <property type="match status" value="1"/>
</dbReference>
<keyword evidence="8" id="KW-0963">Cytoplasm</keyword>
<keyword evidence="6 8" id="KW-0378">Hydrolase</keyword>
<feature type="binding site" evidence="8">
    <location>
        <position position="261"/>
    </location>
    <ligand>
        <name>Mn(2+)</name>
        <dbReference type="ChEBI" id="CHEBI:29035"/>
        <label>2</label>
    </ligand>
</feature>
<organism evidence="10 11">
    <name type="scientific">Candidatus Mucispirillum faecigallinarum</name>
    <dbReference type="NCBI Taxonomy" id="2838699"/>
    <lineage>
        <taxon>Bacteria</taxon>
        <taxon>Pseudomonadati</taxon>
        <taxon>Deferribacterota</taxon>
        <taxon>Deferribacteres</taxon>
        <taxon>Deferribacterales</taxon>
        <taxon>Mucispirillaceae</taxon>
        <taxon>Mucispirillum</taxon>
    </lineage>
</organism>
<dbReference type="EMBL" id="DXAQ01000097">
    <property type="protein sequence ID" value="HIZ89537.1"/>
    <property type="molecule type" value="Genomic_DNA"/>
</dbReference>
<evidence type="ECO:0000256" key="3">
    <source>
        <dbReference type="ARBA" id="ARBA00009528"/>
    </source>
</evidence>
<dbReference type="PRINTS" id="PR00481">
    <property type="entry name" value="LAMNOPPTDASE"/>
</dbReference>
<feature type="domain" description="Cytosol aminopeptidase" evidence="9">
    <location>
        <begin position="341"/>
        <end position="348"/>
    </location>
</feature>
<feature type="active site" evidence="8">
    <location>
        <position position="347"/>
    </location>
</feature>
<dbReference type="Pfam" id="PF00883">
    <property type="entry name" value="Peptidase_M17"/>
    <property type="match status" value="1"/>
</dbReference>
<evidence type="ECO:0000256" key="5">
    <source>
        <dbReference type="ARBA" id="ARBA00022670"/>
    </source>
</evidence>
<evidence type="ECO:0000259" key="9">
    <source>
        <dbReference type="PROSITE" id="PS00631"/>
    </source>
</evidence>
<evidence type="ECO:0000313" key="11">
    <source>
        <dbReference type="Proteomes" id="UP000824176"/>
    </source>
</evidence>
<dbReference type="AlphaFoldDB" id="A0A9D2GUC5"/>
<comment type="catalytic activity">
    <reaction evidence="1 8">
        <text>Release of an N-terminal amino acid, Xaa-|-Yaa-, in which Xaa is preferably Leu, but may be other amino acids including Pro although not Arg or Lys, and Yaa may be Pro. Amino acid amides and methyl esters are also readily hydrolyzed, but rates on arylamides are exceedingly low.</text>
        <dbReference type="EC" id="3.4.11.1"/>
    </reaction>
</comment>
<dbReference type="Gene3D" id="3.40.630.10">
    <property type="entry name" value="Zn peptidases"/>
    <property type="match status" value="1"/>
</dbReference>
<evidence type="ECO:0000256" key="8">
    <source>
        <dbReference type="HAMAP-Rule" id="MF_00181"/>
    </source>
</evidence>
<comment type="cofactor">
    <cofactor evidence="8">
        <name>Mn(2+)</name>
        <dbReference type="ChEBI" id="CHEBI:29035"/>
    </cofactor>
    <text evidence="8">Binds 2 manganese ions per subunit.</text>
</comment>
<reference evidence="10" key="2">
    <citation type="submission" date="2021-04" db="EMBL/GenBank/DDBJ databases">
        <authorList>
            <person name="Gilroy R."/>
        </authorList>
    </citation>
    <scope>NUCLEOTIDE SEQUENCE</scope>
    <source>
        <strain evidence="10">ChiW4-1371</strain>
    </source>
</reference>
<comment type="catalytic activity">
    <reaction evidence="2 8">
        <text>Release of an N-terminal amino acid, preferentially leucine, but not glutamic or aspartic acids.</text>
        <dbReference type="EC" id="3.4.11.10"/>
    </reaction>
</comment>
<sequence length="502" mass="56135">MKISCRKKIAVDSKKDAILIPVYKNIRSLRLITGKKIDDEIQKIIQSDYFNFEEKESKSFYLDVNKKLKKIYIIHIPKEQEDARFYMELGAKTASIFKKDQISSFSVISFEDIYNEKKDFSSTKAFLEGFMFADYSFENFKSKKSPEHTFEAEIITAMPRLKKYIDDNADKWNTVFTNINIMKDLINTPANHLTPADFAAFVKENSHSSMKVEVWNQKEITANNLNLLNAVGKSSSHEPHFIHIKYIGAPESTKNIALVGKGITFDSGGSSLKPAASMTTMKTDMSGAALMFSLTKLAAELNLKININTYIPLAENIIGREALVPGDVITSASGKTVEILNTDAEGRLILADALYMATKTDPEIIIDAATLTGACTVALGPFCAGLFSNRKFLSKQITDISWESAEDVWELPLFDGYEQGINSTVADIQNMSTFGREGGAIHAALFLKQFVDNYPWIHLDIAGPAYLEKNHPIFGKEATGFGLRLLYQFIETHYLEADNAGY</sequence>
<evidence type="ECO:0000256" key="2">
    <source>
        <dbReference type="ARBA" id="ARBA00000967"/>
    </source>
</evidence>
<reference evidence="10" key="1">
    <citation type="journal article" date="2021" name="PeerJ">
        <title>Extensive microbial diversity within the chicken gut microbiome revealed by metagenomics and culture.</title>
        <authorList>
            <person name="Gilroy R."/>
            <person name="Ravi A."/>
            <person name="Getino M."/>
            <person name="Pursley I."/>
            <person name="Horton D.L."/>
            <person name="Alikhan N.F."/>
            <person name="Baker D."/>
            <person name="Gharbi K."/>
            <person name="Hall N."/>
            <person name="Watson M."/>
            <person name="Adriaenssens E.M."/>
            <person name="Foster-Nyarko E."/>
            <person name="Jarju S."/>
            <person name="Secka A."/>
            <person name="Antonio M."/>
            <person name="Oren A."/>
            <person name="Chaudhuri R.R."/>
            <person name="La Ragione R."/>
            <person name="Hildebrand F."/>
            <person name="Pallen M.J."/>
        </authorList>
    </citation>
    <scope>NUCLEOTIDE SEQUENCE</scope>
    <source>
        <strain evidence="10">ChiW4-1371</strain>
    </source>
</reference>
<dbReference type="EC" id="3.4.11.10" evidence="8"/>
<protein>
    <recommendedName>
        <fullName evidence="8">Probable cytosol aminopeptidase</fullName>
        <ecNumber evidence="8">3.4.11.1</ecNumber>
    </recommendedName>
    <alternativeName>
        <fullName evidence="8">Leucine aminopeptidase</fullName>
        <shortName evidence="8">LAP</shortName>
        <ecNumber evidence="8">3.4.11.10</ecNumber>
    </alternativeName>
    <alternativeName>
        <fullName evidence="8">Leucyl aminopeptidase</fullName>
    </alternativeName>
</protein>
<keyword evidence="4 8" id="KW-0031">Aminopeptidase</keyword>
<keyword evidence="8" id="KW-0479">Metal-binding</keyword>
<dbReference type="InterPro" id="IPR023042">
    <property type="entry name" value="Peptidase_M17_leu_NH2_pept"/>
</dbReference>
<dbReference type="GO" id="GO:0006508">
    <property type="term" value="P:proteolysis"/>
    <property type="evidence" value="ECO:0007669"/>
    <property type="project" value="UniProtKB-KW"/>
</dbReference>
<feature type="binding site" evidence="8">
    <location>
        <position position="266"/>
    </location>
    <ligand>
        <name>Mn(2+)</name>
        <dbReference type="ChEBI" id="CHEBI:29035"/>
        <label>1</label>
    </ligand>
</feature>
<evidence type="ECO:0000256" key="1">
    <source>
        <dbReference type="ARBA" id="ARBA00000135"/>
    </source>
</evidence>
<dbReference type="Proteomes" id="UP000824176">
    <property type="component" value="Unassembled WGS sequence"/>
</dbReference>
<dbReference type="GO" id="GO:0005737">
    <property type="term" value="C:cytoplasm"/>
    <property type="evidence" value="ECO:0007669"/>
    <property type="project" value="UniProtKB-SubCell"/>
</dbReference>
<dbReference type="SUPFAM" id="SSF52949">
    <property type="entry name" value="Macro domain-like"/>
    <property type="match status" value="1"/>
</dbReference>
<dbReference type="Gene3D" id="3.40.220.10">
    <property type="entry name" value="Leucine Aminopeptidase, subunit E, domain 1"/>
    <property type="match status" value="1"/>
</dbReference>
<feature type="binding site" evidence="8">
    <location>
        <position position="345"/>
    </location>
    <ligand>
        <name>Mn(2+)</name>
        <dbReference type="ChEBI" id="CHEBI:29035"/>
        <label>2</label>
    </ligand>
</feature>
<dbReference type="GO" id="GO:0070006">
    <property type="term" value="F:metalloaminopeptidase activity"/>
    <property type="evidence" value="ECO:0007669"/>
    <property type="project" value="InterPro"/>
</dbReference>
<dbReference type="EC" id="3.4.11.1" evidence="8"/>
<proteinExistence type="inferred from homology"/>
<evidence type="ECO:0000256" key="4">
    <source>
        <dbReference type="ARBA" id="ARBA00022438"/>
    </source>
</evidence>
<dbReference type="InterPro" id="IPR011356">
    <property type="entry name" value="Leucine_aapep/pepB"/>
</dbReference>
<keyword evidence="5 8" id="KW-0645">Protease</keyword>
<dbReference type="InterPro" id="IPR000819">
    <property type="entry name" value="Peptidase_M17_C"/>
</dbReference>
<dbReference type="PANTHER" id="PTHR11963">
    <property type="entry name" value="LEUCINE AMINOPEPTIDASE-RELATED"/>
    <property type="match status" value="1"/>
</dbReference>
<comment type="similarity">
    <text evidence="3 8">Belongs to the peptidase M17 family.</text>
</comment>
<feature type="binding site" evidence="8">
    <location>
        <position position="266"/>
    </location>
    <ligand>
        <name>Mn(2+)</name>
        <dbReference type="ChEBI" id="CHEBI:29035"/>
        <label>2</label>
    </ligand>
</feature>
<accession>A0A9D2GUC5</accession>
<dbReference type="InterPro" id="IPR043472">
    <property type="entry name" value="Macro_dom-like"/>
</dbReference>
<dbReference type="GO" id="GO:0030145">
    <property type="term" value="F:manganese ion binding"/>
    <property type="evidence" value="ECO:0007669"/>
    <property type="project" value="UniProtKB-UniRule"/>
</dbReference>
<feature type="binding site" evidence="8">
    <location>
        <position position="345"/>
    </location>
    <ligand>
        <name>Mn(2+)</name>
        <dbReference type="ChEBI" id="CHEBI:29035"/>
        <label>1</label>
    </ligand>
</feature>
<comment type="function">
    <text evidence="8">Presumably involved in the processing and regular turnover of intracellular proteins. Catalyzes the removal of unsubstituted N-terminal amino acids from various peptides.</text>
</comment>
<dbReference type="HAMAP" id="MF_00181">
    <property type="entry name" value="Cytosol_peptidase_M17"/>
    <property type="match status" value="1"/>
</dbReference>
<name>A0A9D2GUC5_9BACT</name>
<evidence type="ECO:0000256" key="6">
    <source>
        <dbReference type="ARBA" id="ARBA00022801"/>
    </source>
</evidence>
<feature type="active site" evidence="8">
    <location>
        <position position="273"/>
    </location>
</feature>
<evidence type="ECO:0000313" key="10">
    <source>
        <dbReference type="EMBL" id="HIZ89537.1"/>
    </source>
</evidence>
<feature type="binding site" evidence="8">
    <location>
        <position position="284"/>
    </location>
    <ligand>
        <name>Mn(2+)</name>
        <dbReference type="ChEBI" id="CHEBI:29035"/>
        <label>2</label>
    </ligand>
</feature>
<evidence type="ECO:0000256" key="7">
    <source>
        <dbReference type="ARBA" id="ARBA00023211"/>
    </source>
</evidence>
<gene>
    <name evidence="8" type="primary">pepA</name>
    <name evidence="10" type="ORF">H9804_06305</name>
</gene>
<comment type="subcellular location">
    <subcellularLocation>
        <location evidence="8">Cytoplasm</location>
    </subcellularLocation>
</comment>